<feature type="compositionally biased region" description="Basic and acidic residues" evidence="1">
    <location>
        <begin position="54"/>
        <end position="63"/>
    </location>
</feature>
<feature type="region of interest" description="Disordered" evidence="1">
    <location>
        <begin position="28"/>
        <end position="130"/>
    </location>
</feature>
<dbReference type="AlphaFoldDB" id="A0A2H3IZJ9"/>
<evidence type="ECO:0000313" key="3">
    <source>
        <dbReference type="Proteomes" id="UP000218811"/>
    </source>
</evidence>
<name>A0A2H3IZJ9_WOLCO</name>
<sequence length="291" mass="31669">MTEYDFSPEAYEKHLATQTRVMNWVSDQASHAPHYKDPIRVPHSPRRVPPPPLERLRIPEPEPARSSPLRSSPLRSSPPKSATQRPPPAPQPIAVPPPGPAPSPSVVRRATGAVPSAVANPPRPRPLASRSRTLPHAHALPVPVPVPATPVAPHPHALPAAPPGHAAVYRQYQYDPMRKEIILPPPRRGETYVIVPPHRGPIEVIPGDGGYLHSRAHSHSHPHSQISRSESYSSSSRSPTKRSGTPLFKRIFASISPTASRGASAARGGPPLPRSHPPPPRRLRRHPTSQF</sequence>
<feature type="compositionally biased region" description="Basic residues" evidence="1">
    <location>
        <begin position="279"/>
        <end position="291"/>
    </location>
</feature>
<reference evidence="2 3" key="1">
    <citation type="journal article" date="2012" name="Science">
        <title>The Paleozoic origin of enzymatic lignin decomposition reconstructed from 31 fungal genomes.</title>
        <authorList>
            <person name="Floudas D."/>
            <person name="Binder M."/>
            <person name="Riley R."/>
            <person name="Barry K."/>
            <person name="Blanchette R.A."/>
            <person name="Henrissat B."/>
            <person name="Martinez A.T."/>
            <person name="Otillar R."/>
            <person name="Spatafora J.W."/>
            <person name="Yadav J.S."/>
            <person name="Aerts A."/>
            <person name="Benoit I."/>
            <person name="Boyd A."/>
            <person name="Carlson A."/>
            <person name="Copeland A."/>
            <person name="Coutinho P.M."/>
            <person name="de Vries R.P."/>
            <person name="Ferreira P."/>
            <person name="Findley K."/>
            <person name="Foster B."/>
            <person name="Gaskell J."/>
            <person name="Glotzer D."/>
            <person name="Gorecki P."/>
            <person name="Heitman J."/>
            <person name="Hesse C."/>
            <person name="Hori C."/>
            <person name="Igarashi K."/>
            <person name="Jurgens J.A."/>
            <person name="Kallen N."/>
            <person name="Kersten P."/>
            <person name="Kohler A."/>
            <person name="Kuees U."/>
            <person name="Kumar T.K.A."/>
            <person name="Kuo A."/>
            <person name="LaButti K."/>
            <person name="Larrondo L.F."/>
            <person name="Lindquist E."/>
            <person name="Ling A."/>
            <person name="Lombard V."/>
            <person name="Lucas S."/>
            <person name="Lundell T."/>
            <person name="Martin R."/>
            <person name="McLaughlin D.J."/>
            <person name="Morgenstern I."/>
            <person name="Morin E."/>
            <person name="Murat C."/>
            <person name="Nagy L.G."/>
            <person name="Nolan M."/>
            <person name="Ohm R.A."/>
            <person name="Patyshakuliyeva A."/>
            <person name="Rokas A."/>
            <person name="Ruiz-Duenas F.J."/>
            <person name="Sabat G."/>
            <person name="Salamov A."/>
            <person name="Samejima M."/>
            <person name="Schmutz J."/>
            <person name="Slot J.C."/>
            <person name="St John F."/>
            <person name="Stenlid J."/>
            <person name="Sun H."/>
            <person name="Sun S."/>
            <person name="Syed K."/>
            <person name="Tsang A."/>
            <person name="Wiebenga A."/>
            <person name="Young D."/>
            <person name="Pisabarro A."/>
            <person name="Eastwood D.C."/>
            <person name="Martin F."/>
            <person name="Cullen D."/>
            <person name="Grigoriev I.V."/>
            <person name="Hibbett D.S."/>
        </authorList>
    </citation>
    <scope>NUCLEOTIDE SEQUENCE [LARGE SCALE GENOMIC DNA]</scope>
    <source>
        <strain evidence="2 3">MD-104</strain>
    </source>
</reference>
<protein>
    <submittedName>
        <fullName evidence="2">Uncharacterized protein</fullName>
    </submittedName>
</protein>
<feature type="compositionally biased region" description="Pro residues" evidence="1">
    <location>
        <begin position="85"/>
        <end position="103"/>
    </location>
</feature>
<feature type="compositionally biased region" description="Low complexity" evidence="1">
    <location>
        <begin position="256"/>
        <end position="269"/>
    </location>
</feature>
<gene>
    <name evidence="2" type="ORF">WOLCODRAFT_139769</name>
</gene>
<dbReference type="EMBL" id="KB467843">
    <property type="protein sequence ID" value="PCH35151.1"/>
    <property type="molecule type" value="Genomic_DNA"/>
</dbReference>
<dbReference type="OMA" id="AQHTRET"/>
<accession>A0A2H3IZJ9</accession>
<proteinExistence type="predicted"/>
<feature type="region of interest" description="Disordered" evidence="1">
    <location>
        <begin position="207"/>
        <end position="291"/>
    </location>
</feature>
<organism evidence="2 3">
    <name type="scientific">Wolfiporia cocos (strain MD-104)</name>
    <name type="common">Brown rot fungus</name>
    <dbReference type="NCBI Taxonomy" id="742152"/>
    <lineage>
        <taxon>Eukaryota</taxon>
        <taxon>Fungi</taxon>
        <taxon>Dikarya</taxon>
        <taxon>Basidiomycota</taxon>
        <taxon>Agaricomycotina</taxon>
        <taxon>Agaricomycetes</taxon>
        <taxon>Polyporales</taxon>
        <taxon>Phaeolaceae</taxon>
        <taxon>Wolfiporia</taxon>
    </lineage>
</organism>
<evidence type="ECO:0000256" key="1">
    <source>
        <dbReference type="SAM" id="MobiDB-lite"/>
    </source>
</evidence>
<feature type="compositionally biased region" description="Low complexity" evidence="1">
    <location>
        <begin position="64"/>
        <end position="82"/>
    </location>
</feature>
<dbReference type="Proteomes" id="UP000218811">
    <property type="component" value="Unassembled WGS sequence"/>
</dbReference>
<evidence type="ECO:0000313" key="2">
    <source>
        <dbReference type="EMBL" id="PCH35151.1"/>
    </source>
</evidence>
<keyword evidence="3" id="KW-1185">Reference proteome</keyword>
<feature type="compositionally biased region" description="Low complexity" evidence="1">
    <location>
        <begin position="223"/>
        <end position="243"/>
    </location>
</feature>
<dbReference type="OrthoDB" id="2976199at2759"/>